<dbReference type="AlphaFoldDB" id="A0A1Z5S6H3"/>
<reference evidence="2 3" key="1">
    <citation type="journal article" date="2009" name="Nature">
        <title>The Sorghum bicolor genome and the diversification of grasses.</title>
        <authorList>
            <person name="Paterson A.H."/>
            <person name="Bowers J.E."/>
            <person name="Bruggmann R."/>
            <person name="Dubchak I."/>
            <person name="Grimwood J."/>
            <person name="Gundlach H."/>
            <person name="Haberer G."/>
            <person name="Hellsten U."/>
            <person name="Mitros T."/>
            <person name="Poliakov A."/>
            <person name="Schmutz J."/>
            <person name="Spannagl M."/>
            <person name="Tang H."/>
            <person name="Wang X."/>
            <person name="Wicker T."/>
            <person name="Bharti A.K."/>
            <person name="Chapman J."/>
            <person name="Feltus F.A."/>
            <person name="Gowik U."/>
            <person name="Grigoriev I.V."/>
            <person name="Lyons E."/>
            <person name="Maher C.A."/>
            <person name="Martis M."/>
            <person name="Narechania A."/>
            <person name="Otillar R.P."/>
            <person name="Penning B.W."/>
            <person name="Salamov A.A."/>
            <person name="Wang Y."/>
            <person name="Zhang L."/>
            <person name="Carpita N.C."/>
            <person name="Freeling M."/>
            <person name="Gingle A.R."/>
            <person name="Hash C.T."/>
            <person name="Keller B."/>
            <person name="Klein P."/>
            <person name="Kresovich S."/>
            <person name="McCann M.C."/>
            <person name="Ming R."/>
            <person name="Peterson D.G."/>
            <person name="Mehboob-ur-Rahman"/>
            <person name="Ware D."/>
            <person name="Westhoff P."/>
            <person name="Mayer K.F."/>
            <person name="Messing J."/>
            <person name="Rokhsar D.S."/>
        </authorList>
    </citation>
    <scope>NUCLEOTIDE SEQUENCE [LARGE SCALE GENOMIC DNA]</scope>
    <source>
        <strain evidence="3">cv. BTx623</strain>
    </source>
</reference>
<evidence type="ECO:0000256" key="1">
    <source>
        <dbReference type="SAM" id="MobiDB-lite"/>
    </source>
</evidence>
<organism evidence="2 3">
    <name type="scientific">Sorghum bicolor</name>
    <name type="common">Sorghum</name>
    <name type="synonym">Sorghum vulgare</name>
    <dbReference type="NCBI Taxonomy" id="4558"/>
    <lineage>
        <taxon>Eukaryota</taxon>
        <taxon>Viridiplantae</taxon>
        <taxon>Streptophyta</taxon>
        <taxon>Embryophyta</taxon>
        <taxon>Tracheophyta</taxon>
        <taxon>Spermatophyta</taxon>
        <taxon>Magnoliopsida</taxon>
        <taxon>Liliopsida</taxon>
        <taxon>Poales</taxon>
        <taxon>Poaceae</taxon>
        <taxon>PACMAD clade</taxon>
        <taxon>Panicoideae</taxon>
        <taxon>Andropogonodae</taxon>
        <taxon>Andropogoneae</taxon>
        <taxon>Sorghinae</taxon>
        <taxon>Sorghum</taxon>
    </lineage>
</organism>
<keyword evidence="3" id="KW-1185">Reference proteome</keyword>
<evidence type="ECO:0000313" key="3">
    <source>
        <dbReference type="Proteomes" id="UP000000768"/>
    </source>
</evidence>
<dbReference type="InParanoid" id="A0A1Z5S6H3"/>
<sequence length="114" mass="12896">MARKTTWLSQGRTGTHGEDDGAGRAGSGAQVWLVPMIACRGCGAHLFGVCDDDVTRGEAWESPRLWFARSRINEEREYKLKKSFLPWETRSMLATRPMETPKIPLGEIIGFYRH</sequence>
<protein>
    <submittedName>
        <fullName evidence="2">Uncharacterized protein</fullName>
    </submittedName>
</protein>
<gene>
    <name evidence="2" type="ORF">SORBI_3001G200400</name>
</gene>
<reference evidence="3" key="2">
    <citation type="journal article" date="2018" name="Plant J.">
        <title>The Sorghum bicolor reference genome: improved assembly, gene annotations, a transcriptome atlas, and signatures of genome organization.</title>
        <authorList>
            <person name="McCormick R.F."/>
            <person name="Truong S.K."/>
            <person name="Sreedasyam A."/>
            <person name="Jenkins J."/>
            <person name="Shu S."/>
            <person name="Sims D."/>
            <person name="Kennedy M."/>
            <person name="Amirebrahimi M."/>
            <person name="Weers B.D."/>
            <person name="McKinley B."/>
            <person name="Mattison A."/>
            <person name="Morishige D.T."/>
            <person name="Grimwood J."/>
            <person name="Schmutz J."/>
            <person name="Mullet J.E."/>
        </authorList>
    </citation>
    <scope>NUCLEOTIDE SEQUENCE [LARGE SCALE GENOMIC DNA]</scope>
    <source>
        <strain evidence="3">cv. BTx623</strain>
    </source>
</reference>
<feature type="region of interest" description="Disordered" evidence="1">
    <location>
        <begin position="1"/>
        <end position="25"/>
    </location>
</feature>
<dbReference type="Proteomes" id="UP000000768">
    <property type="component" value="Chromosome 1"/>
</dbReference>
<dbReference type="EMBL" id="CM000760">
    <property type="protein sequence ID" value="OQU91537.1"/>
    <property type="molecule type" value="Genomic_DNA"/>
</dbReference>
<dbReference type="Gramene" id="OQU91537">
    <property type="protein sequence ID" value="OQU91537"/>
    <property type="gene ID" value="SORBI_3001G200400"/>
</dbReference>
<evidence type="ECO:0000313" key="2">
    <source>
        <dbReference type="EMBL" id="OQU91537.1"/>
    </source>
</evidence>
<name>A0A1Z5S6H3_SORBI</name>
<feature type="compositionally biased region" description="Polar residues" evidence="1">
    <location>
        <begin position="1"/>
        <end position="13"/>
    </location>
</feature>
<proteinExistence type="predicted"/>
<accession>A0A1Z5S6H3</accession>